<name>A0A9D1J5K4_9FIRM</name>
<dbReference type="EMBL" id="DVHA01000281">
    <property type="protein sequence ID" value="HIR61628.1"/>
    <property type="molecule type" value="Genomic_DNA"/>
</dbReference>
<feature type="region of interest" description="Disordered" evidence="1">
    <location>
        <begin position="211"/>
        <end position="230"/>
    </location>
</feature>
<reference evidence="2" key="1">
    <citation type="submission" date="2020-10" db="EMBL/GenBank/DDBJ databases">
        <authorList>
            <person name="Gilroy R."/>
        </authorList>
    </citation>
    <scope>NUCLEOTIDE SEQUENCE</scope>
    <source>
        <strain evidence="2">CHK189-12415</strain>
    </source>
</reference>
<evidence type="ECO:0000313" key="3">
    <source>
        <dbReference type="Proteomes" id="UP000824241"/>
    </source>
</evidence>
<evidence type="ECO:0000313" key="2">
    <source>
        <dbReference type="EMBL" id="HIR61628.1"/>
    </source>
</evidence>
<dbReference type="Proteomes" id="UP000824241">
    <property type="component" value="Unassembled WGS sequence"/>
</dbReference>
<evidence type="ECO:0000256" key="1">
    <source>
        <dbReference type="SAM" id="MobiDB-lite"/>
    </source>
</evidence>
<reference evidence="2" key="2">
    <citation type="journal article" date="2021" name="PeerJ">
        <title>Extensive microbial diversity within the chicken gut microbiome revealed by metagenomics and culture.</title>
        <authorList>
            <person name="Gilroy R."/>
            <person name="Ravi A."/>
            <person name="Getino M."/>
            <person name="Pursley I."/>
            <person name="Horton D.L."/>
            <person name="Alikhan N.F."/>
            <person name="Baker D."/>
            <person name="Gharbi K."/>
            <person name="Hall N."/>
            <person name="Watson M."/>
            <person name="Adriaenssens E.M."/>
            <person name="Foster-Nyarko E."/>
            <person name="Jarju S."/>
            <person name="Secka A."/>
            <person name="Antonio M."/>
            <person name="Oren A."/>
            <person name="Chaudhuri R.R."/>
            <person name="La Ragione R."/>
            <person name="Hildebrand F."/>
            <person name="Pallen M.J."/>
        </authorList>
    </citation>
    <scope>NUCLEOTIDE SEQUENCE</scope>
    <source>
        <strain evidence="2">CHK189-12415</strain>
    </source>
</reference>
<dbReference type="AlphaFoldDB" id="A0A9D1J5K4"/>
<protein>
    <recommendedName>
        <fullName evidence="4">DUF2953 domain-containing protein</fullName>
    </recommendedName>
</protein>
<comment type="caution">
    <text evidence="2">The sequence shown here is derived from an EMBL/GenBank/DDBJ whole genome shotgun (WGS) entry which is preliminary data.</text>
</comment>
<gene>
    <name evidence="2" type="ORF">IAB37_08655</name>
</gene>
<evidence type="ECO:0008006" key="4">
    <source>
        <dbReference type="Google" id="ProtNLM"/>
    </source>
</evidence>
<accession>A0A9D1J5K4</accession>
<proteinExistence type="predicted"/>
<organism evidence="2 3">
    <name type="scientific">Candidatus Faecivivens stercoravium</name>
    <dbReference type="NCBI Taxonomy" id="2840803"/>
    <lineage>
        <taxon>Bacteria</taxon>
        <taxon>Bacillati</taxon>
        <taxon>Bacillota</taxon>
        <taxon>Clostridia</taxon>
        <taxon>Eubacteriales</taxon>
        <taxon>Oscillospiraceae</taxon>
        <taxon>Oscillospiraceae incertae sedis</taxon>
        <taxon>Candidatus Faecivivens</taxon>
    </lineage>
</organism>
<sequence length="230" mass="25000">MAGKILLYTVLGLLGLLALLVVLICLADFTLRVRYWDGAFTVSAGVWPVTIPVFPGKEEPGKKTPPPGHRRRTKAAQKAKKEIEAEPGDLKQDIAALKDLFTAFFPPAVGVVKGLKVRRLTLHIRVGGRDAADTAIRYGQVNAILHGSIGAASNLVSLKAKHLGVSYDFLSRETKTYLEADLRLRGARILWGVLSGFARMVRQMLNNNAAGKETPGEITVERNDNYGAAE</sequence>